<comment type="caution">
    <text evidence="2">The sequence shown here is derived from an EMBL/GenBank/DDBJ whole genome shotgun (WGS) entry which is preliminary data.</text>
</comment>
<protein>
    <submittedName>
        <fullName evidence="2">Uncharacterized protein</fullName>
    </submittedName>
</protein>
<organism evidence="2 4">
    <name type="scientific">Streptococcus zhangguiae</name>
    <dbReference type="NCBI Taxonomy" id="2664091"/>
    <lineage>
        <taxon>Bacteria</taxon>
        <taxon>Bacillati</taxon>
        <taxon>Bacillota</taxon>
        <taxon>Bacilli</taxon>
        <taxon>Lactobacillales</taxon>
        <taxon>Streptococcaceae</taxon>
        <taxon>Streptococcus</taxon>
    </lineage>
</organism>
<dbReference type="RefSeq" id="WP_154608235.1">
    <property type="nucleotide sequence ID" value="NZ_CP072115.1"/>
</dbReference>
<accession>A0A6I4RF24</accession>
<dbReference type="EMBL" id="WLCG01000004">
    <property type="protein sequence ID" value="MTB64106.1"/>
    <property type="molecule type" value="Genomic_DNA"/>
</dbReference>
<dbReference type="EMBL" id="WUBJ01000004">
    <property type="protein sequence ID" value="MWV56094.1"/>
    <property type="molecule type" value="Genomic_DNA"/>
</dbReference>
<sequence length="62" mass="7637">MTQDELIELMHDDMPIGVKEFILLRDEAIRCIFSLKLGYRHEQMDYLTEYIRFLEDYFMEDL</sequence>
<evidence type="ECO:0000313" key="3">
    <source>
        <dbReference type="Proteomes" id="UP000435060"/>
    </source>
</evidence>
<evidence type="ECO:0000313" key="1">
    <source>
        <dbReference type="EMBL" id="MTB64106.1"/>
    </source>
</evidence>
<keyword evidence="3" id="KW-1185">Reference proteome</keyword>
<dbReference type="Proteomes" id="UP000435060">
    <property type="component" value="Unassembled WGS sequence"/>
</dbReference>
<dbReference type="Proteomes" id="UP000435423">
    <property type="component" value="Unassembled WGS sequence"/>
</dbReference>
<name>A0A6I4RF24_9STRE</name>
<dbReference type="AlphaFoldDB" id="A0A6I4RF24"/>
<reference evidence="2 4" key="1">
    <citation type="submission" date="2019-10" db="EMBL/GenBank/DDBJ databases">
        <title>Streptococcis sp, isolated from the respiratory tract of Marmot.</title>
        <authorList>
            <person name="Zhang G."/>
        </authorList>
    </citation>
    <scope>NUCLEOTIDE SEQUENCE [LARGE SCALE GENOMIC DNA]</scope>
    <source>
        <strain evidence="4">zg-70</strain>
        <strain evidence="2">Zg-70</strain>
    </source>
</reference>
<gene>
    <name evidence="1" type="ORF">GGG87_03700</name>
    <name evidence="2" type="ORF">GGH11_03740</name>
</gene>
<proteinExistence type="predicted"/>
<reference evidence="1 3" key="2">
    <citation type="submission" date="2019-11" db="EMBL/GenBank/DDBJ databases">
        <title>Streptococcis sp. isolated from the respiratory tract of Marmot.</title>
        <authorList>
            <person name="Zhang G."/>
        </authorList>
    </citation>
    <scope>NUCLEOTIDE SEQUENCE [LARGE SCALE GENOMIC DNA]</scope>
    <source>
        <strain evidence="3">zg-86</strain>
        <strain evidence="1">Zg-86</strain>
    </source>
</reference>
<evidence type="ECO:0000313" key="2">
    <source>
        <dbReference type="EMBL" id="MWV56094.1"/>
    </source>
</evidence>
<evidence type="ECO:0000313" key="4">
    <source>
        <dbReference type="Proteomes" id="UP000435423"/>
    </source>
</evidence>